<dbReference type="InterPro" id="IPR050330">
    <property type="entry name" value="Bact_OuterMem_StrucFunc"/>
</dbReference>
<evidence type="ECO:0000256" key="4">
    <source>
        <dbReference type="ARBA" id="ARBA00023237"/>
    </source>
</evidence>
<keyword evidence="9" id="KW-1185">Reference proteome</keyword>
<evidence type="ECO:0000313" key="9">
    <source>
        <dbReference type="Proteomes" id="UP000683291"/>
    </source>
</evidence>
<reference evidence="8" key="1">
    <citation type="submission" date="2021-04" db="EMBL/GenBank/DDBJ databases">
        <title>Complete genome sequence for Sulfitobacter sp. strain JK7-1.</title>
        <authorList>
            <person name="Park S.-J."/>
        </authorList>
    </citation>
    <scope>NUCLEOTIDE SEQUENCE</scope>
    <source>
        <strain evidence="8">JK7-1</strain>
    </source>
</reference>
<dbReference type="GO" id="GO:0009279">
    <property type="term" value="C:cell outer membrane"/>
    <property type="evidence" value="ECO:0007669"/>
    <property type="project" value="UniProtKB-SubCell"/>
</dbReference>
<dbReference type="InterPro" id="IPR006664">
    <property type="entry name" value="OMP_bac"/>
</dbReference>
<dbReference type="Proteomes" id="UP000683291">
    <property type="component" value="Chromosome 1"/>
</dbReference>
<dbReference type="InterPro" id="IPR006665">
    <property type="entry name" value="OmpA-like"/>
</dbReference>
<dbReference type="PROSITE" id="PS51123">
    <property type="entry name" value="OMPA_2"/>
    <property type="match status" value="1"/>
</dbReference>
<dbReference type="RefSeq" id="WP_212704116.1">
    <property type="nucleotide sequence ID" value="NZ_CP073581.1"/>
</dbReference>
<dbReference type="SUPFAM" id="SSF103088">
    <property type="entry name" value="OmpA-like"/>
    <property type="match status" value="1"/>
</dbReference>
<dbReference type="AlphaFoldDB" id="A0A975PLL9"/>
<keyword evidence="3 5" id="KW-0472">Membrane</keyword>
<evidence type="ECO:0000259" key="7">
    <source>
        <dbReference type="PROSITE" id="PS51123"/>
    </source>
</evidence>
<dbReference type="CDD" id="cd07185">
    <property type="entry name" value="OmpA_C-like"/>
    <property type="match status" value="1"/>
</dbReference>
<dbReference type="PRINTS" id="PR01021">
    <property type="entry name" value="OMPADOMAIN"/>
</dbReference>
<evidence type="ECO:0000313" key="8">
    <source>
        <dbReference type="EMBL" id="QUJ75917.1"/>
    </source>
</evidence>
<keyword evidence="6" id="KW-0732">Signal</keyword>
<evidence type="ECO:0000256" key="2">
    <source>
        <dbReference type="ARBA" id="ARBA00022801"/>
    </source>
</evidence>
<keyword evidence="4" id="KW-0998">Cell outer membrane</keyword>
<protein>
    <submittedName>
        <fullName evidence="8">OmpA family protein</fullName>
    </submittedName>
</protein>
<dbReference type="PANTHER" id="PTHR30329">
    <property type="entry name" value="STATOR ELEMENT OF FLAGELLAR MOTOR COMPLEX"/>
    <property type="match status" value="1"/>
</dbReference>
<dbReference type="InterPro" id="IPR001261">
    <property type="entry name" value="ArgE/DapE_CS"/>
</dbReference>
<dbReference type="PROSITE" id="PS00758">
    <property type="entry name" value="ARGE_DAPE_CPG2_1"/>
    <property type="match status" value="1"/>
</dbReference>
<dbReference type="InterPro" id="IPR036737">
    <property type="entry name" value="OmpA-like_sf"/>
</dbReference>
<feature type="chain" id="PRO_5037838150" evidence="6">
    <location>
        <begin position="19"/>
        <end position="301"/>
    </location>
</feature>
<dbReference type="PANTHER" id="PTHR30329:SF21">
    <property type="entry name" value="LIPOPROTEIN YIAD-RELATED"/>
    <property type="match status" value="1"/>
</dbReference>
<evidence type="ECO:0000256" key="1">
    <source>
        <dbReference type="ARBA" id="ARBA00004442"/>
    </source>
</evidence>
<keyword evidence="2" id="KW-0378">Hydrolase</keyword>
<name>A0A975PLL9_9RHOB</name>
<evidence type="ECO:0000256" key="6">
    <source>
        <dbReference type="SAM" id="SignalP"/>
    </source>
</evidence>
<proteinExistence type="predicted"/>
<feature type="domain" description="OmpA-like" evidence="7">
    <location>
        <begin position="184"/>
        <end position="301"/>
    </location>
</feature>
<evidence type="ECO:0000256" key="5">
    <source>
        <dbReference type="PROSITE-ProRule" id="PRU00473"/>
    </source>
</evidence>
<evidence type="ECO:0000256" key="3">
    <source>
        <dbReference type="ARBA" id="ARBA00023136"/>
    </source>
</evidence>
<dbReference type="Gene3D" id="3.30.1330.60">
    <property type="entry name" value="OmpA-like domain"/>
    <property type="match status" value="1"/>
</dbReference>
<gene>
    <name evidence="8" type="ORF">KDD17_13400</name>
</gene>
<feature type="signal peptide" evidence="6">
    <location>
        <begin position="1"/>
        <end position="18"/>
    </location>
</feature>
<dbReference type="Pfam" id="PF00691">
    <property type="entry name" value="OmpA"/>
    <property type="match status" value="1"/>
</dbReference>
<comment type="subcellular location">
    <subcellularLocation>
        <location evidence="1">Cell outer membrane</location>
    </subcellularLocation>
</comment>
<dbReference type="EMBL" id="CP073581">
    <property type="protein sequence ID" value="QUJ75917.1"/>
    <property type="molecule type" value="Genomic_DNA"/>
</dbReference>
<accession>A0A975PLL9</accession>
<organism evidence="8 9">
    <name type="scientific">Sulfitobacter albidus</name>
    <dbReference type="NCBI Taxonomy" id="2829501"/>
    <lineage>
        <taxon>Bacteria</taxon>
        <taxon>Pseudomonadati</taxon>
        <taxon>Pseudomonadota</taxon>
        <taxon>Alphaproteobacteria</taxon>
        <taxon>Rhodobacterales</taxon>
        <taxon>Roseobacteraceae</taxon>
        <taxon>Sulfitobacter</taxon>
    </lineage>
</organism>
<dbReference type="KEGG" id="sual:KDD17_13400"/>
<sequence>MIRTLVLMLGLAAGALGAQELPLPASARPTAERVSELARVAIPVDVWNGTTVPLVRVEGAVRRRAWRVAQGAGSPLQLAAPLRAALEAQGFTTVLDCADAACGGYDFRFAVEVLPAPAMAIDLRAFHALSMIRGPRDAPEAAVFVLASRRGGAAFLQIIEVGTAQETVAQPLATVPEGPLAARLDAQGFAVLDDLDFDSGTATLGAGPFAALEALAGVLQATPALRVALVGHTDTVGGLETNIALSRDRARAVRARLIEAYGIAAARLDAEGMGYLAPLTTNATPEGREANRRVEVVILQD</sequence>